<sequence>MRGAQASRGGRGKAGCGDRGAATVWGVVVMAVVGIVFAAALGMGQAVVAKHRAGAAADMGALAAAGRWADGAEEACAGARRVAEAQGGRIARCAVRGEVSDVTAVVEFGPWAARVRARAGPPGAAP</sequence>
<keyword evidence="1" id="KW-1133">Transmembrane helix</keyword>
<dbReference type="NCBIfam" id="TIGR03816">
    <property type="entry name" value="tadE_like_DECH"/>
    <property type="match status" value="1"/>
</dbReference>
<keyword evidence="4" id="KW-1185">Reference proteome</keyword>
<organism evidence="3 4">
    <name type="scientific">Streptomyces tsukubensis</name>
    <dbReference type="NCBI Taxonomy" id="83656"/>
    <lineage>
        <taxon>Bacteria</taxon>
        <taxon>Bacillati</taxon>
        <taxon>Actinomycetota</taxon>
        <taxon>Actinomycetes</taxon>
        <taxon>Kitasatosporales</taxon>
        <taxon>Streptomycetaceae</taxon>
        <taxon>Streptomyces</taxon>
    </lineage>
</organism>
<reference evidence="3 4" key="1">
    <citation type="submission" date="2017-02" db="EMBL/GenBank/DDBJ databases">
        <title>Draft Genome Sequence of Streptomyces tsukubaensis F601, a Producer of the immunosuppressant tacrolimus FK506.</title>
        <authorList>
            <person name="Zong G."/>
            <person name="Zhong C."/>
            <person name="Fu J."/>
            <person name="Qin R."/>
            <person name="Cao G."/>
        </authorList>
    </citation>
    <scope>NUCLEOTIDE SEQUENCE [LARGE SCALE GENOMIC DNA]</scope>
    <source>
        <strain evidence="3 4">F601</strain>
    </source>
</reference>
<accession>A0A1V4ABY4</accession>
<feature type="domain" description="Putative Flp pilus-assembly TadG-like N-terminal" evidence="2">
    <location>
        <begin position="20"/>
        <end position="66"/>
    </location>
</feature>
<evidence type="ECO:0000259" key="2">
    <source>
        <dbReference type="Pfam" id="PF13400"/>
    </source>
</evidence>
<evidence type="ECO:0000256" key="1">
    <source>
        <dbReference type="SAM" id="Phobius"/>
    </source>
</evidence>
<gene>
    <name evidence="3" type="ORF">B1H18_09520</name>
</gene>
<keyword evidence="1" id="KW-0472">Membrane</keyword>
<evidence type="ECO:0000313" key="3">
    <source>
        <dbReference type="EMBL" id="OON81042.1"/>
    </source>
</evidence>
<dbReference type="STRING" id="83656.B1H18_09520"/>
<dbReference type="InterPro" id="IPR028087">
    <property type="entry name" value="Tad_N"/>
</dbReference>
<proteinExistence type="predicted"/>
<evidence type="ECO:0000313" key="4">
    <source>
        <dbReference type="Proteomes" id="UP000190539"/>
    </source>
</evidence>
<dbReference type="AlphaFoldDB" id="A0A1V4ABY4"/>
<name>A0A1V4ABY4_9ACTN</name>
<protein>
    <recommendedName>
        <fullName evidence="2">Putative Flp pilus-assembly TadG-like N-terminal domain-containing protein</fullName>
    </recommendedName>
</protein>
<dbReference type="Proteomes" id="UP000190539">
    <property type="component" value="Unassembled WGS sequence"/>
</dbReference>
<comment type="caution">
    <text evidence="3">The sequence shown here is derived from an EMBL/GenBank/DDBJ whole genome shotgun (WGS) entry which is preliminary data.</text>
</comment>
<keyword evidence="1" id="KW-0812">Transmembrane</keyword>
<dbReference type="InterPro" id="IPR021202">
    <property type="entry name" value="Rv3654c-like"/>
</dbReference>
<feature type="transmembrane region" description="Helical" evidence="1">
    <location>
        <begin position="21"/>
        <end position="43"/>
    </location>
</feature>
<dbReference type="Pfam" id="PF13400">
    <property type="entry name" value="Tad"/>
    <property type="match status" value="1"/>
</dbReference>
<dbReference type="EMBL" id="MVFC01000005">
    <property type="protein sequence ID" value="OON81042.1"/>
    <property type="molecule type" value="Genomic_DNA"/>
</dbReference>